<protein>
    <recommendedName>
        <fullName evidence="12">tubulin-glutamate carboxypeptidase</fullName>
        <ecNumber evidence="12">3.4.17.24</ecNumber>
    </recommendedName>
</protein>
<evidence type="ECO:0000256" key="15">
    <source>
        <dbReference type="SAM" id="MobiDB-lite"/>
    </source>
</evidence>
<dbReference type="RefSeq" id="XP_032809183.1">
    <property type="nucleotide sequence ID" value="XM_032953292.1"/>
</dbReference>
<dbReference type="GO" id="GO:0005829">
    <property type="term" value="C:cytosol"/>
    <property type="evidence" value="ECO:0007669"/>
    <property type="project" value="UniProtKB-SubCell"/>
</dbReference>
<dbReference type="FunFam" id="2.60.40.3120:FF:000001">
    <property type="entry name" value="cytosolic carboxypeptidase 1 isoform X1"/>
    <property type="match status" value="1"/>
</dbReference>
<dbReference type="Gene3D" id="2.60.40.3120">
    <property type="match status" value="1"/>
</dbReference>
<keyword evidence="10" id="KW-0482">Metalloprotease</keyword>
<dbReference type="SUPFAM" id="SSF53187">
    <property type="entry name" value="Zn-dependent exopeptidases"/>
    <property type="match status" value="1"/>
</dbReference>
<name>A0AAJ7WUI6_PETMA</name>
<dbReference type="Pfam" id="PF25571">
    <property type="entry name" value="TPR_CCP1_N"/>
    <property type="match status" value="1"/>
</dbReference>
<accession>A0AAJ7WUI6</accession>
<evidence type="ECO:0000256" key="3">
    <source>
        <dbReference type="ARBA" id="ARBA00005988"/>
    </source>
</evidence>
<dbReference type="CTD" id="23287"/>
<dbReference type="Pfam" id="PF00246">
    <property type="entry name" value="Peptidase_M14"/>
    <property type="match status" value="1"/>
</dbReference>
<evidence type="ECO:0000256" key="2">
    <source>
        <dbReference type="ARBA" id="ARBA00004514"/>
    </source>
</evidence>
<dbReference type="Gene3D" id="3.40.630.10">
    <property type="entry name" value="Zn peptidases"/>
    <property type="match status" value="1"/>
</dbReference>
<dbReference type="SUPFAM" id="SSF48371">
    <property type="entry name" value="ARM repeat"/>
    <property type="match status" value="1"/>
</dbReference>
<evidence type="ECO:0000256" key="7">
    <source>
        <dbReference type="ARBA" id="ARBA00022723"/>
    </source>
</evidence>
<evidence type="ECO:0000313" key="17">
    <source>
        <dbReference type="Proteomes" id="UP001318040"/>
    </source>
</evidence>
<dbReference type="KEGG" id="pmrn:116941924"/>
<comment type="catalytic activity">
    <reaction evidence="11">
        <text>C-terminal L-alpha-aminoacyl-L-glutamyl-L-glutamyl-[tubulin] + H2O = C-terminal L-alpha-aminoacyl-L-glutamyl-[tubulin] + L-glutamate</text>
        <dbReference type="Rhea" id="RHEA:63792"/>
        <dbReference type="Rhea" id="RHEA-COMP:16435"/>
        <dbReference type="Rhea" id="RHEA-COMP:16436"/>
        <dbReference type="ChEBI" id="CHEBI:15377"/>
        <dbReference type="ChEBI" id="CHEBI:29985"/>
        <dbReference type="ChEBI" id="CHEBI:149555"/>
        <dbReference type="ChEBI" id="CHEBI:149556"/>
        <dbReference type="EC" id="3.4.17.24"/>
    </reaction>
    <physiologicalReaction direction="left-to-right" evidence="11">
        <dbReference type="Rhea" id="RHEA:63793"/>
    </physiologicalReaction>
</comment>
<evidence type="ECO:0000256" key="11">
    <source>
        <dbReference type="ARBA" id="ARBA00024524"/>
    </source>
</evidence>
<comment type="similarity">
    <text evidence="3 14">Belongs to the peptidase M14 family.</text>
</comment>
<feature type="compositionally biased region" description="Basic and acidic residues" evidence="15">
    <location>
        <begin position="405"/>
        <end position="416"/>
    </location>
</feature>
<comment type="subcellular location">
    <subcellularLocation>
        <location evidence="2">Cytoplasm</location>
        <location evidence="2">Cytosol</location>
    </subcellularLocation>
</comment>
<dbReference type="GO" id="GO:0004181">
    <property type="term" value="F:metallocarboxypeptidase activity"/>
    <property type="evidence" value="ECO:0007669"/>
    <property type="project" value="InterPro"/>
</dbReference>
<dbReference type="InterPro" id="IPR016024">
    <property type="entry name" value="ARM-type_fold"/>
</dbReference>
<proteinExistence type="inferred from homology"/>
<dbReference type="Gene3D" id="1.25.10.10">
    <property type="entry name" value="Leucine-rich Repeat Variant"/>
    <property type="match status" value="1"/>
</dbReference>
<evidence type="ECO:0000256" key="4">
    <source>
        <dbReference type="ARBA" id="ARBA00022490"/>
    </source>
</evidence>
<gene>
    <name evidence="18" type="primary">AGTPBP1</name>
</gene>
<dbReference type="Pfam" id="PF18027">
    <property type="entry name" value="Pepdidase_M14_N"/>
    <property type="match status" value="1"/>
</dbReference>
<dbReference type="PANTHER" id="PTHR12756">
    <property type="entry name" value="CYTOSOLIC CARBOXYPEPTIDASE"/>
    <property type="match status" value="1"/>
</dbReference>
<feature type="compositionally biased region" description="Basic and acidic residues" evidence="15">
    <location>
        <begin position="621"/>
        <end position="643"/>
    </location>
</feature>
<dbReference type="InterPro" id="IPR033852">
    <property type="entry name" value="CBPC1/4"/>
</dbReference>
<reference evidence="18" key="1">
    <citation type="submission" date="2025-08" db="UniProtKB">
        <authorList>
            <consortium name="RefSeq"/>
        </authorList>
    </citation>
    <scope>IDENTIFICATION</scope>
    <source>
        <tissue evidence="18">Sperm</tissue>
    </source>
</reference>
<comment type="catalytic activity">
    <reaction evidence="13">
        <text>(L-glutamyl)(n+1)-gamma-L-glutamyl-L-glutamyl-[protein] + H2O = (L-glutamyl)(n)-gamma-L-glutamyl-L-glutamyl-[protein] + L-glutamate</text>
        <dbReference type="Rhea" id="RHEA:60004"/>
        <dbReference type="Rhea" id="RHEA-COMP:15519"/>
        <dbReference type="Rhea" id="RHEA-COMP:15675"/>
        <dbReference type="ChEBI" id="CHEBI:15377"/>
        <dbReference type="ChEBI" id="CHEBI:29985"/>
        <dbReference type="ChEBI" id="CHEBI:143623"/>
    </reaction>
    <physiologicalReaction direction="left-to-right" evidence="13">
        <dbReference type="Rhea" id="RHEA:60005"/>
    </physiologicalReaction>
</comment>
<sequence>MENEAVCWVVGLSGSDREEQTPPGQNYLGIYSNFLWTISNIYETLKSAQAKGACCLISCIWPLQAEKTRKEMAGKGSSGMDVMLTTLENSKDHQVTMDILNILLELLSAGSGGRVSNLVCKGGSQILLQTLVRAAKDSPTNDELMLVTHSLLAKVGPKDAKFATKARLCGALPVTLTLVKQNLHNQRLLLPCMHTIKAYSASIVNAVSLGRNGAVELLFKIVGPFSKRQSTFIKITLDTLATLLKSKTNARRAVDRGNIVFLLNVYQDWHRHDARHSHVPVRRGLLTCLKQITAIKHGRRAFLEADGMKIFYTTSQECLTSRGLDLLVNLSTMIMRKCCPKNRLPLPTIRSVHHFPLPVIPTTGPVAQLYNLPPGVDDVADESDDNLEQDSEQENENEEEEDFLEKDPDIETDLDKLKMKPTLDRSEDALKMYEQFFPELLDSFSDTFSKVNENINHQSAKNMPSPIVIPTASSNDKCSSSTGKGLPIQNSVASPLIDGDDSTQKPRSEPGAQKMAKGNSFKDPQGCGHSADSRDFVIGFRGLCLEVSEQSLICGCLNAKVCIHVDASRFGDLKKNTPELSVKEAKRLEGANWCQKLAASKKAQANVKCTGGAPTSASVQRDLKEKMMGGKESRDKPDPSHDNELYSLLARNTKSVAGFSKMAFPDYYGHIPPLYREPSVEREYGVQRSKIFQDIERLIRPGDIIDRVVYDLDMPSLVSEDGDCLKFCSEFESGNLRKAIHIRRYEYDLILDSDINSNRHHQWFYFEVSGMESGVPYRFNIVNCEKVNSQFNYGMQPVMYSVREAMAGRPHWVRAGTDICYYKNSFSRSSAAAGGQRGKSYYTLTFTVTFFHKDDACYFAYHFPYTYTSLMAHLQGLGAACDQRQIYFKQQTLCQSMGGNGCPVVTITAAPQSTGWQDIYRLRNRPYIFLTSRVHPGESNSSWVMKGSLEFLMSDDPLAQSLRESYIFKIVPMLNADGVINGSYRCSLGGEDLNRQWSSPDPELHPTIFHTKGLLQYLASIAHTPLVYCDYHGHSRKKNVFLYGCSMKETIWQTAAEAKASSVYEDLSYRTLPRILHQIAPAFCLSSCNFVVEKSKASTARVVVWRDIGVLRSYTMESTYCGCDQGIYKGSQMGSQELEEMGAKFCVALLRLKSSLAPAESLLLPQRGAWAGPDPDTIETVYKPSRFFSLEDEPRFAEEIDYSAESLDEQEGGDDDAAVAAAAAAAAPDDSDENRPPHVLTGRRECC</sequence>
<feature type="region of interest" description="Disordered" evidence="15">
    <location>
        <begin position="473"/>
        <end position="527"/>
    </location>
</feature>
<dbReference type="EC" id="3.4.17.24" evidence="12"/>
<keyword evidence="5 18" id="KW-0121">Carboxypeptidase</keyword>
<dbReference type="GO" id="GO:0008270">
    <property type="term" value="F:zinc ion binding"/>
    <property type="evidence" value="ECO:0007669"/>
    <property type="project" value="InterPro"/>
</dbReference>
<evidence type="ECO:0000259" key="16">
    <source>
        <dbReference type="PROSITE" id="PS52035"/>
    </source>
</evidence>
<feature type="region of interest" description="Disordered" evidence="15">
    <location>
        <begin position="373"/>
        <end position="416"/>
    </location>
</feature>
<keyword evidence="4" id="KW-0963">Cytoplasm</keyword>
<evidence type="ECO:0000256" key="9">
    <source>
        <dbReference type="ARBA" id="ARBA00022833"/>
    </source>
</evidence>
<dbReference type="CDD" id="cd06906">
    <property type="entry name" value="M14_Nna1"/>
    <property type="match status" value="1"/>
</dbReference>
<keyword evidence="17" id="KW-1185">Reference proteome</keyword>
<dbReference type="Proteomes" id="UP001318040">
    <property type="component" value="Chromosome 13"/>
</dbReference>
<feature type="region of interest" description="Disordered" evidence="15">
    <location>
        <begin position="610"/>
        <end position="643"/>
    </location>
</feature>
<dbReference type="InterPro" id="IPR011989">
    <property type="entry name" value="ARM-like"/>
</dbReference>
<comment type="cofactor">
    <cofactor evidence="1">
        <name>Zn(2+)</name>
        <dbReference type="ChEBI" id="CHEBI:29105"/>
    </cofactor>
</comment>
<feature type="region of interest" description="Disordered" evidence="15">
    <location>
        <begin position="1205"/>
        <end position="1247"/>
    </location>
</feature>
<dbReference type="PANTHER" id="PTHR12756:SF11">
    <property type="entry name" value="CYTOSOLIC CARBOXYPEPTIDASE 1"/>
    <property type="match status" value="1"/>
</dbReference>
<keyword evidence="8" id="KW-0378">Hydrolase</keyword>
<feature type="domain" description="Peptidase M14" evidence="16">
    <location>
        <begin position="863"/>
        <end position="1153"/>
    </location>
</feature>
<keyword evidence="7" id="KW-0479">Metal-binding</keyword>
<feature type="compositionally biased region" description="Low complexity" evidence="15">
    <location>
        <begin position="1218"/>
        <end position="1228"/>
    </location>
</feature>
<evidence type="ECO:0000256" key="14">
    <source>
        <dbReference type="PROSITE-ProRule" id="PRU01379"/>
    </source>
</evidence>
<evidence type="ECO:0000256" key="5">
    <source>
        <dbReference type="ARBA" id="ARBA00022645"/>
    </source>
</evidence>
<dbReference type="GO" id="GO:0006508">
    <property type="term" value="P:proteolysis"/>
    <property type="evidence" value="ECO:0007669"/>
    <property type="project" value="UniProtKB-KW"/>
</dbReference>
<feature type="compositionally biased region" description="Acidic residues" evidence="15">
    <location>
        <begin position="1205"/>
        <end position="1217"/>
    </location>
</feature>
<keyword evidence="6" id="KW-0645">Protease</keyword>
<keyword evidence="9" id="KW-0862">Zinc</keyword>
<feature type="compositionally biased region" description="Polar residues" evidence="15">
    <location>
        <begin position="473"/>
        <end position="493"/>
    </location>
</feature>
<evidence type="ECO:0000256" key="13">
    <source>
        <dbReference type="ARBA" id="ARBA00029302"/>
    </source>
</evidence>
<evidence type="ECO:0000256" key="8">
    <source>
        <dbReference type="ARBA" id="ARBA00022801"/>
    </source>
</evidence>
<feature type="active site" description="Proton donor/acceptor" evidence="14">
    <location>
        <position position="1117"/>
    </location>
</feature>
<evidence type="ECO:0000313" key="18">
    <source>
        <dbReference type="RefSeq" id="XP_032809183.1"/>
    </source>
</evidence>
<dbReference type="InterPro" id="IPR000834">
    <property type="entry name" value="Peptidase_M14"/>
</dbReference>
<dbReference type="PROSITE" id="PS52035">
    <property type="entry name" value="PEPTIDASE_M14"/>
    <property type="match status" value="1"/>
</dbReference>
<dbReference type="InterPro" id="IPR040626">
    <property type="entry name" value="Pepdidase_M14_N"/>
</dbReference>
<evidence type="ECO:0000256" key="1">
    <source>
        <dbReference type="ARBA" id="ARBA00001947"/>
    </source>
</evidence>
<feature type="compositionally biased region" description="Acidic residues" evidence="15">
    <location>
        <begin position="378"/>
        <end position="404"/>
    </location>
</feature>
<evidence type="ECO:0000256" key="12">
    <source>
        <dbReference type="ARBA" id="ARBA00026108"/>
    </source>
</evidence>
<evidence type="ECO:0000256" key="10">
    <source>
        <dbReference type="ARBA" id="ARBA00023049"/>
    </source>
</evidence>
<evidence type="ECO:0000256" key="6">
    <source>
        <dbReference type="ARBA" id="ARBA00022670"/>
    </source>
</evidence>
<organism evidence="17 18">
    <name type="scientific">Petromyzon marinus</name>
    <name type="common">Sea lamprey</name>
    <dbReference type="NCBI Taxonomy" id="7757"/>
    <lineage>
        <taxon>Eukaryota</taxon>
        <taxon>Metazoa</taxon>
        <taxon>Chordata</taxon>
        <taxon>Craniata</taxon>
        <taxon>Vertebrata</taxon>
        <taxon>Cyclostomata</taxon>
        <taxon>Hyperoartia</taxon>
        <taxon>Petromyzontiformes</taxon>
        <taxon>Petromyzontidae</taxon>
        <taxon>Petromyzon</taxon>
    </lineage>
</organism>
<dbReference type="AlphaFoldDB" id="A0AAJ7WUI6"/>
<dbReference type="InterPro" id="IPR050821">
    <property type="entry name" value="Cytosolic_carboxypeptidase"/>
</dbReference>